<dbReference type="Proteomes" id="UP000199048">
    <property type="component" value="Unassembled WGS sequence"/>
</dbReference>
<organism evidence="10 11">
    <name type="scientific">Methylobacterium pseudosasicola</name>
    <dbReference type="NCBI Taxonomy" id="582667"/>
    <lineage>
        <taxon>Bacteria</taxon>
        <taxon>Pseudomonadati</taxon>
        <taxon>Pseudomonadota</taxon>
        <taxon>Alphaproteobacteria</taxon>
        <taxon>Hyphomicrobiales</taxon>
        <taxon>Methylobacteriaceae</taxon>
        <taxon>Methylobacterium</taxon>
    </lineage>
</organism>
<evidence type="ECO:0000256" key="3">
    <source>
        <dbReference type="ARBA" id="ARBA00004754"/>
    </source>
</evidence>
<dbReference type="InterPro" id="IPR018020">
    <property type="entry name" value="OHCU_decarboxylase"/>
</dbReference>
<evidence type="ECO:0000313" key="10">
    <source>
        <dbReference type="EMBL" id="SFM33098.1"/>
    </source>
</evidence>
<dbReference type="InterPro" id="IPR036778">
    <property type="entry name" value="OHCU_decarboxylase_sf"/>
</dbReference>
<dbReference type="GO" id="GO:0019628">
    <property type="term" value="P:urate catabolic process"/>
    <property type="evidence" value="ECO:0007669"/>
    <property type="project" value="UniProtKB-UniPathway"/>
</dbReference>
<dbReference type="Gene3D" id="2.60.40.180">
    <property type="entry name" value="Transthyretin/hydroxyisourate hydrolase domain"/>
    <property type="match status" value="1"/>
</dbReference>
<evidence type="ECO:0000256" key="4">
    <source>
        <dbReference type="ARBA" id="ARBA00022631"/>
    </source>
</evidence>
<keyword evidence="4" id="KW-0659">Purine metabolism</keyword>
<evidence type="ECO:0000259" key="8">
    <source>
        <dbReference type="Pfam" id="PF00576"/>
    </source>
</evidence>
<sequence>MRQNLRCASHMPRLPFNARHGGDDRSIAGTWLIACFAVILDWGGAGAMTFSLADLDGMPESDFVAALGAVFEHAPWVARAAAARRPFGTVAALYAAMCAAVEAAPEAMRHALLAGHPELAGRAARDGAIAPDSIAEQAAAGLDRLSDAEYARFAAMNAAYRSRFGIPFILCVKRHGRASLMAAFEDRLASDPETEFRTAQAEVFRIAAIRLGALVEGDGTLGTTGRISTHVLDTMLGKPAAGVALELVEIVSEMETALVARTHTNADGRTDAPLISGRPVPIAVYELRFALGDYHRRLGIDLPRPAFLDVVPLRFGVAEPEAHYHVPLAATPWSFQTYRGS</sequence>
<evidence type="ECO:0000256" key="2">
    <source>
        <dbReference type="ARBA" id="ARBA00001163"/>
    </source>
</evidence>
<protein>
    <submittedName>
        <fullName evidence="10">2-oxo-4-hydroxy-4-carboxy-5-ureidoimidazoline decarboxylase</fullName>
    </submittedName>
</protein>
<evidence type="ECO:0000256" key="7">
    <source>
        <dbReference type="ARBA" id="ARBA00023239"/>
    </source>
</evidence>
<dbReference type="Pfam" id="PF09349">
    <property type="entry name" value="OHCU_decarbox"/>
    <property type="match status" value="1"/>
</dbReference>
<dbReference type="STRING" id="582667.SAMN05192568_102748"/>
<dbReference type="InterPro" id="IPR017580">
    <property type="entry name" value="OHCU_decarboxylase-1"/>
</dbReference>
<accession>A0A1I4PZ50</accession>
<dbReference type="CDD" id="cd05822">
    <property type="entry name" value="TLP_HIUase"/>
    <property type="match status" value="1"/>
</dbReference>
<dbReference type="InterPro" id="IPR014306">
    <property type="entry name" value="Hydroxyisourate_hydrolase"/>
</dbReference>
<proteinExistence type="predicted"/>
<dbReference type="SUPFAM" id="SSF158694">
    <property type="entry name" value="UraD-Like"/>
    <property type="match status" value="1"/>
</dbReference>
<feature type="domain" description="Oxo-4-hydroxy-4-carboxy-5-ureidoimidazoline decarboxylase" evidence="9">
    <location>
        <begin position="58"/>
        <end position="211"/>
    </location>
</feature>
<reference evidence="11" key="1">
    <citation type="submission" date="2016-10" db="EMBL/GenBank/DDBJ databases">
        <authorList>
            <person name="Varghese N."/>
            <person name="Submissions S."/>
        </authorList>
    </citation>
    <scope>NUCLEOTIDE SEQUENCE [LARGE SCALE GENOMIC DNA]</scope>
    <source>
        <strain evidence="11">BL36</strain>
    </source>
</reference>
<comment type="pathway">
    <text evidence="3">Purine metabolism; urate degradation; (S)-allantoin from urate: step 3/3.</text>
</comment>
<evidence type="ECO:0000259" key="9">
    <source>
        <dbReference type="Pfam" id="PF09349"/>
    </source>
</evidence>
<evidence type="ECO:0000256" key="6">
    <source>
        <dbReference type="ARBA" id="ARBA00022801"/>
    </source>
</evidence>
<gene>
    <name evidence="10" type="ORF">SAMN05192568_102748</name>
</gene>
<dbReference type="GO" id="GO:0006144">
    <property type="term" value="P:purine nucleobase metabolic process"/>
    <property type="evidence" value="ECO:0007669"/>
    <property type="project" value="UniProtKB-KW"/>
</dbReference>
<evidence type="ECO:0000256" key="5">
    <source>
        <dbReference type="ARBA" id="ARBA00022793"/>
    </source>
</evidence>
<dbReference type="NCBIfam" id="TIGR03164">
    <property type="entry name" value="UHCUDC"/>
    <property type="match status" value="1"/>
</dbReference>
<dbReference type="Pfam" id="PF00576">
    <property type="entry name" value="Transthyretin"/>
    <property type="match status" value="1"/>
</dbReference>
<dbReference type="InterPro" id="IPR023416">
    <property type="entry name" value="Transthyretin/HIU_hydrolase_d"/>
</dbReference>
<comment type="catalytic activity">
    <reaction evidence="1">
        <text>5-hydroxyisourate + H2O = 5-hydroxy-2-oxo-4-ureido-2,5-dihydro-1H-imidazole-5-carboxylate + H(+)</text>
        <dbReference type="Rhea" id="RHEA:23736"/>
        <dbReference type="ChEBI" id="CHEBI:15377"/>
        <dbReference type="ChEBI" id="CHEBI:15378"/>
        <dbReference type="ChEBI" id="CHEBI:18072"/>
        <dbReference type="ChEBI" id="CHEBI:58639"/>
        <dbReference type="EC" id="3.5.2.17"/>
    </reaction>
</comment>
<dbReference type="Gene3D" id="1.10.3330.10">
    <property type="entry name" value="Oxo-4-hydroxy-4-carboxy-5-ureidoimidazoline decarboxylase"/>
    <property type="match status" value="1"/>
</dbReference>
<comment type="catalytic activity">
    <reaction evidence="2">
        <text>5-hydroxy-2-oxo-4-ureido-2,5-dihydro-1H-imidazole-5-carboxylate + H(+) = (S)-allantoin + CO2</text>
        <dbReference type="Rhea" id="RHEA:26301"/>
        <dbReference type="ChEBI" id="CHEBI:15378"/>
        <dbReference type="ChEBI" id="CHEBI:15678"/>
        <dbReference type="ChEBI" id="CHEBI:16526"/>
        <dbReference type="ChEBI" id="CHEBI:58639"/>
        <dbReference type="EC" id="4.1.1.97"/>
    </reaction>
</comment>
<dbReference type="GO" id="GO:0000255">
    <property type="term" value="P:allantoin metabolic process"/>
    <property type="evidence" value="ECO:0007669"/>
    <property type="project" value="InterPro"/>
</dbReference>
<evidence type="ECO:0000313" key="11">
    <source>
        <dbReference type="Proteomes" id="UP000199048"/>
    </source>
</evidence>
<dbReference type="PANTHER" id="PTHR43466">
    <property type="entry name" value="2-OXO-4-HYDROXY-4-CARBOXY-5-UREIDOIMIDAZOLINE DECARBOXYLASE-RELATED"/>
    <property type="match status" value="1"/>
</dbReference>
<dbReference type="AlphaFoldDB" id="A0A1I4PZ50"/>
<keyword evidence="6" id="KW-0378">Hydrolase</keyword>
<dbReference type="PANTHER" id="PTHR43466:SF1">
    <property type="entry name" value="2-OXO-4-HYDROXY-4-CARBOXY-5-UREIDOIMIDAZOLINE DECARBOXYLASE-RELATED"/>
    <property type="match status" value="1"/>
</dbReference>
<dbReference type="GO" id="GO:0051997">
    <property type="term" value="F:2-oxo-4-hydroxy-4-carboxy-5-ureidoimidazoline decarboxylase activity"/>
    <property type="evidence" value="ECO:0007669"/>
    <property type="project" value="UniProtKB-EC"/>
</dbReference>
<feature type="domain" description="Transthyretin/hydroxyisourate hydrolase" evidence="8">
    <location>
        <begin position="227"/>
        <end position="340"/>
    </location>
</feature>
<dbReference type="InterPro" id="IPR036817">
    <property type="entry name" value="Transthyretin/HIU_hydrolase_sf"/>
</dbReference>
<keyword evidence="7" id="KW-0456">Lyase</keyword>
<dbReference type="SUPFAM" id="SSF49472">
    <property type="entry name" value="Transthyretin (synonym: prealbumin)"/>
    <property type="match status" value="1"/>
</dbReference>
<keyword evidence="11" id="KW-1185">Reference proteome</keyword>
<dbReference type="UniPathway" id="UPA00394">
    <property type="reaction ID" value="UER00652"/>
</dbReference>
<dbReference type="GO" id="GO:0033971">
    <property type="term" value="F:hydroxyisourate hydrolase activity"/>
    <property type="evidence" value="ECO:0007669"/>
    <property type="project" value="UniProtKB-EC"/>
</dbReference>
<name>A0A1I4PZ50_9HYPH</name>
<evidence type="ECO:0000256" key="1">
    <source>
        <dbReference type="ARBA" id="ARBA00001043"/>
    </source>
</evidence>
<keyword evidence="5" id="KW-0210">Decarboxylase</keyword>
<dbReference type="NCBIfam" id="TIGR02962">
    <property type="entry name" value="hdxy_isourate"/>
    <property type="match status" value="1"/>
</dbReference>
<dbReference type="EMBL" id="FOTK01000027">
    <property type="protein sequence ID" value="SFM33098.1"/>
    <property type="molecule type" value="Genomic_DNA"/>
</dbReference>